<evidence type="ECO:0000313" key="1">
    <source>
        <dbReference type="EMBL" id="KKM77608.1"/>
    </source>
</evidence>
<gene>
    <name evidence="1" type="ORF">LCGC14_1368240</name>
</gene>
<dbReference type="EMBL" id="LAZR01008617">
    <property type="protein sequence ID" value="KKM77608.1"/>
    <property type="molecule type" value="Genomic_DNA"/>
</dbReference>
<comment type="caution">
    <text evidence="1">The sequence shown here is derived from an EMBL/GenBank/DDBJ whole genome shotgun (WGS) entry which is preliminary data.</text>
</comment>
<dbReference type="AlphaFoldDB" id="A0A0F9K6H3"/>
<organism evidence="1">
    <name type="scientific">marine sediment metagenome</name>
    <dbReference type="NCBI Taxonomy" id="412755"/>
    <lineage>
        <taxon>unclassified sequences</taxon>
        <taxon>metagenomes</taxon>
        <taxon>ecological metagenomes</taxon>
    </lineage>
</organism>
<proteinExistence type="predicted"/>
<protein>
    <submittedName>
        <fullName evidence="1">Uncharacterized protein</fullName>
    </submittedName>
</protein>
<accession>A0A0F9K6H3</accession>
<sequence length="94" mass="10593">MTKPMTVEKLREKIGNCSLDVFATNEIIKTFIKFYESRNICEVVEGELPEIPKWATLNGAPIEGVTSIVAVSQQDMLNWHKQSLKPVSSLLETK</sequence>
<name>A0A0F9K6H3_9ZZZZ</name>
<reference evidence="1" key="1">
    <citation type="journal article" date="2015" name="Nature">
        <title>Complex archaea that bridge the gap between prokaryotes and eukaryotes.</title>
        <authorList>
            <person name="Spang A."/>
            <person name="Saw J.H."/>
            <person name="Jorgensen S.L."/>
            <person name="Zaremba-Niedzwiedzka K."/>
            <person name="Martijn J."/>
            <person name="Lind A.E."/>
            <person name="van Eijk R."/>
            <person name="Schleper C."/>
            <person name="Guy L."/>
            <person name="Ettema T.J."/>
        </authorList>
    </citation>
    <scope>NUCLEOTIDE SEQUENCE</scope>
</reference>